<proteinExistence type="predicted"/>
<gene>
    <name evidence="1" type="ORF">BDV23DRAFT_185885</name>
</gene>
<sequence length="153" mass="17542">MRWLMALTETGSGTSKGCFGYSDIRITTVNAEGFVKPWWAWLRQDAWVAMRERRRVFSFWRLKKHSSTLTIPELSTRAIYLLAQFINYASREESQSTDMERGSELIYMLQEWQDSLPRQFSPLPVPSNSDVFPPPFLPQIGSTPSLCGCLAIA</sequence>
<name>A0A5N7C1C6_PETAA</name>
<evidence type="ECO:0000313" key="1">
    <source>
        <dbReference type="EMBL" id="KAE8387880.1"/>
    </source>
</evidence>
<dbReference type="AlphaFoldDB" id="A0A5N7C1C6"/>
<dbReference type="EMBL" id="ML735286">
    <property type="protein sequence ID" value="KAE8387880.1"/>
    <property type="molecule type" value="Genomic_DNA"/>
</dbReference>
<accession>A0A5N7C1C6</accession>
<dbReference type="Proteomes" id="UP000326877">
    <property type="component" value="Unassembled WGS sequence"/>
</dbReference>
<reference evidence="1" key="1">
    <citation type="submission" date="2019-04" db="EMBL/GenBank/DDBJ databases">
        <title>Friends and foes A comparative genomics studyof 23 Aspergillus species from section Flavi.</title>
        <authorList>
            <consortium name="DOE Joint Genome Institute"/>
            <person name="Kjaerbolling I."/>
            <person name="Vesth T."/>
            <person name="Frisvad J.C."/>
            <person name="Nybo J.L."/>
            <person name="Theobald S."/>
            <person name="Kildgaard S."/>
            <person name="Isbrandt T."/>
            <person name="Kuo A."/>
            <person name="Sato A."/>
            <person name="Lyhne E.K."/>
            <person name="Kogle M.E."/>
            <person name="Wiebenga A."/>
            <person name="Kun R.S."/>
            <person name="Lubbers R.J."/>
            <person name="Makela M.R."/>
            <person name="Barry K."/>
            <person name="Chovatia M."/>
            <person name="Clum A."/>
            <person name="Daum C."/>
            <person name="Haridas S."/>
            <person name="He G."/>
            <person name="LaButti K."/>
            <person name="Lipzen A."/>
            <person name="Mondo S."/>
            <person name="Riley R."/>
            <person name="Salamov A."/>
            <person name="Simmons B.A."/>
            <person name="Magnuson J.K."/>
            <person name="Henrissat B."/>
            <person name="Mortensen U.H."/>
            <person name="Larsen T.O."/>
            <person name="Devries R.P."/>
            <person name="Grigoriev I.V."/>
            <person name="Machida M."/>
            <person name="Baker S.E."/>
            <person name="Andersen M.R."/>
        </authorList>
    </citation>
    <scope>NUCLEOTIDE SEQUENCE [LARGE SCALE GENOMIC DNA]</scope>
    <source>
        <strain evidence="1">IBT 14317</strain>
    </source>
</reference>
<organism evidence="1">
    <name type="scientific">Petromyces alliaceus</name>
    <name type="common">Aspergillus alliaceus</name>
    <dbReference type="NCBI Taxonomy" id="209559"/>
    <lineage>
        <taxon>Eukaryota</taxon>
        <taxon>Fungi</taxon>
        <taxon>Dikarya</taxon>
        <taxon>Ascomycota</taxon>
        <taxon>Pezizomycotina</taxon>
        <taxon>Eurotiomycetes</taxon>
        <taxon>Eurotiomycetidae</taxon>
        <taxon>Eurotiales</taxon>
        <taxon>Aspergillaceae</taxon>
        <taxon>Aspergillus</taxon>
        <taxon>Aspergillus subgen. Circumdati</taxon>
    </lineage>
</organism>
<protein>
    <submittedName>
        <fullName evidence="1">Uncharacterized protein</fullName>
    </submittedName>
</protein>
<dbReference type="OrthoDB" id="5319341at2759"/>